<protein>
    <recommendedName>
        <fullName evidence="2">FAD synthase</fullName>
        <ecNumber evidence="2">2.7.7.2</ecNumber>
    </recommendedName>
    <alternativeName>
        <fullName evidence="10">FAD pyrophosphorylase</fullName>
    </alternativeName>
    <alternativeName>
        <fullName evidence="11">FMN adenylyltransferase</fullName>
    </alternativeName>
</protein>
<dbReference type="InterPro" id="IPR014729">
    <property type="entry name" value="Rossmann-like_a/b/a_fold"/>
</dbReference>
<comment type="pathway">
    <text evidence="1">Cofactor biosynthesis; FAD biosynthesis; FAD from FMN: step 1/1.</text>
</comment>
<reference evidence="15" key="1">
    <citation type="submission" date="2023-06" db="EMBL/GenBank/DDBJ databases">
        <authorList>
            <person name="Noh H."/>
        </authorList>
    </citation>
    <scope>NUCLEOTIDE SEQUENCE</scope>
    <source>
        <strain evidence="15">DUCC20226</strain>
    </source>
</reference>
<evidence type="ECO:0000256" key="8">
    <source>
        <dbReference type="ARBA" id="ARBA00022827"/>
    </source>
</evidence>
<dbReference type="GO" id="GO:0003919">
    <property type="term" value="F:FMN adenylyltransferase activity"/>
    <property type="evidence" value="ECO:0007669"/>
    <property type="project" value="UniProtKB-EC"/>
</dbReference>
<name>A0AAD9W9L8_PHOAM</name>
<dbReference type="CDD" id="cd23948">
    <property type="entry name" value="FAD_synthase"/>
    <property type="match status" value="1"/>
</dbReference>
<keyword evidence="5" id="KW-0808">Transferase</keyword>
<dbReference type="Pfam" id="PF01507">
    <property type="entry name" value="PAPS_reduct"/>
    <property type="match status" value="1"/>
</dbReference>
<keyword evidence="8" id="KW-0274">FAD</keyword>
<dbReference type="PANTHER" id="PTHR23293">
    <property type="entry name" value="FAD SYNTHETASE-RELATED FMN ADENYLYLTRANSFERASE"/>
    <property type="match status" value="1"/>
</dbReference>
<evidence type="ECO:0000256" key="4">
    <source>
        <dbReference type="ARBA" id="ARBA00022643"/>
    </source>
</evidence>
<proteinExistence type="predicted"/>
<keyword evidence="16" id="KW-1185">Reference proteome</keyword>
<evidence type="ECO:0000256" key="13">
    <source>
        <dbReference type="SAM" id="MobiDB-lite"/>
    </source>
</evidence>
<keyword evidence="6" id="KW-0548">Nucleotidyltransferase</keyword>
<keyword evidence="3" id="KW-0285">Flavoprotein</keyword>
<feature type="compositionally biased region" description="Pro residues" evidence="13">
    <location>
        <begin position="149"/>
        <end position="158"/>
    </location>
</feature>
<feature type="domain" description="Phosphoadenosine phosphosulphate reductase" evidence="14">
    <location>
        <begin position="201"/>
        <end position="289"/>
    </location>
</feature>
<evidence type="ECO:0000256" key="6">
    <source>
        <dbReference type="ARBA" id="ARBA00022695"/>
    </source>
</evidence>
<dbReference type="GO" id="GO:0005524">
    <property type="term" value="F:ATP binding"/>
    <property type="evidence" value="ECO:0007669"/>
    <property type="project" value="UniProtKB-KW"/>
</dbReference>
<organism evidence="15 16">
    <name type="scientific">Phomopsis amygdali</name>
    <name type="common">Fusicoccum amygdali</name>
    <dbReference type="NCBI Taxonomy" id="1214568"/>
    <lineage>
        <taxon>Eukaryota</taxon>
        <taxon>Fungi</taxon>
        <taxon>Dikarya</taxon>
        <taxon>Ascomycota</taxon>
        <taxon>Pezizomycotina</taxon>
        <taxon>Sordariomycetes</taxon>
        <taxon>Sordariomycetidae</taxon>
        <taxon>Diaporthales</taxon>
        <taxon>Diaporthaceae</taxon>
        <taxon>Diaporthe</taxon>
    </lineage>
</organism>
<keyword evidence="7" id="KW-0547">Nucleotide-binding</keyword>
<dbReference type="EMBL" id="JAUJFL010000001">
    <property type="protein sequence ID" value="KAK2614086.1"/>
    <property type="molecule type" value="Genomic_DNA"/>
</dbReference>
<dbReference type="EC" id="2.7.7.2" evidence="2"/>
<dbReference type="Gene3D" id="3.40.50.620">
    <property type="entry name" value="HUPs"/>
    <property type="match status" value="1"/>
</dbReference>
<dbReference type="GO" id="GO:0006747">
    <property type="term" value="P:FAD biosynthetic process"/>
    <property type="evidence" value="ECO:0007669"/>
    <property type="project" value="TreeGrafter"/>
</dbReference>
<evidence type="ECO:0000256" key="11">
    <source>
        <dbReference type="ARBA" id="ARBA00031871"/>
    </source>
</evidence>
<evidence type="ECO:0000256" key="10">
    <source>
        <dbReference type="ARBA" id="ARBA00031145"/>
    </source>
</evidence>
<evidence type="ECO:0000256" key="3">
    <source>
        <dbReference type="ARBA" id="ARBA00022630"/>
    </source>
</evidence>
<evidence type="ECO:0000313" key="15">
    <source>
        <dbReference type="EMBL" id="KAK2614086.1"/>
    </source>
</evidence>
<evidence type="ECO:0000256" key="7">
    <source>
        <dbReference type="ARBA" id="ARBA00022741"/>
    </source>
</evidence>
<dbReference type="PANTHER" id="PTHR23293:SF9">
    <property type="entry name" value="FAD SYNTHASE"/>
    <property type="match status" value="1"/>
</dbReference>
<evidence type="ECO:0000313" key="16">
    <source>
        <dbReference type="Proteomes" id="UP001265746"/>
    </source>
</evidence>
<feature type="region of interest" description="Disordered" evidence="13">
    <location>
        <begin position="121"/>
        <end position="158"/>
    </location>
</feature>
<comment type="catalytic activity">
    <reaction evidence="12">
        <text>FMN + ATP + H(+) = FAD + diphosphate</text>
        <dbReference type="Rhea" id="RHEA:17237"/>
        <dbReference type="ChEBI" id="CHEBI:15378"/>
        <dbReference type="ChEBI" id="CHEBI:30616"/>
        <dbReference type="ChEBI" id="CHEBI:33019"/>
        <dbReference type="ChEBI" id="CHEBI:57692"/>
        <dbReference type="ChEBI" id="CHEBI:58210"/>
        <dbReference type="EC" id="2.7.7.2"/>
    </reaction>
</comment>
<comment type="caution">
    <text evidence="15">The sequence shown here is derived from an EMBL/GenBank/DDBJ whole genome shotgun (WGS) entry which is preliminary data.</text>
</comment>
<dbReference type="AlphaFoldDB" id="A0AAD9W9L8"/>
<feature type="compositionally biased region" description="Polar residues" evidence="13">
    <location>
        <begin position="132"/>
        <end position="148"/>
    </location>
</feature>
<evidence type="ECO:0000256" key="9">
    <source>
        <dbReference type="ARBA" id="ARBA00022840"/>
    </source>
</evidence>
<sequence length="320" mass="35039">MPHHHLANGVAPTANGGVKEPPAAPASASEPASTAPSLSLRQVCLELQAKVNAFLAQNVETGLLKGVQSRVREAQSVIDDALERYSIEELSLSYNGGKDCLVLLVLILACLPRHFEPPPPPPPYYSIPPGAGTTTNGLTSQIPTNTPAAPTPVRSPTPHPFPSTLQSVYIVAPDPFAEVDAFVEHSAAAYHLDLCRYALPMRAALDAYLRDRPRLRAVFVGTRRTDPHGAALTHFDPTDGDWPAFVRVHPVIDWHYAEIWAFLRHLDIPYISLYDQGYTSLGGTKDTHPNPLLKRQAEGEGFRPAYELVEDDEERLGRDR</sequence>
<dbReference type="InterPro" id="IPR002500">
    <property type="entry name" value="PAPS_reduct_dom"/>
</dbReference>
<dbReference type="Proteomes" id="UP001265746">
    <property type="component" value="Unassembled WGS sequence"/>
</dbReference>
<evidence type="ECO:0000256" key="5">
    <source>
        <dbReference type="ARBA" id="ARBA00022679"/>
    </source>
</evidence>
<feature type="region of interest" description="Disordered" evidence="13">
    <location>
        <begin position="1"/>
        <end position="33"/>
    </location>
</feature>
<evidence type="ECO:0000259" key="14">
    <source>
        <dbReference type="Pfam" id="PF01507"/>
    </source>
</evidence>
<keyword evidence="4" id="KW-0288">FMN</keyword>
<keyword evidence="9" id="KW-0067">ATP-binding</keyword>
<dbReference type="SUPFAM" id="SSF52402">
    <property type="entry name" value="Adenine nucleotide alpha hydrolases-like"/>
    <property type="match status" value="1"/>
</dbReference>
<gene>
    <name evidence="15" type="ORF">N8I77_000944</name>
</gene>
<evidence type="ECO:0000256" key="2">
    <source>
        <dbReference type="ARBA" id="ARBA00012393"/>
    </source>
</evidence>
<evidence type="ECO:0000256" key="12">
    <source>
        <dbReference type="ARBA" id="ARBA00049494"/>
    </source>
</evidence>
<evidence type="ECO:0000256" key="1">
    <source>
        <dbReference type="ARBA" id="ARBA00004726"/>
    </source>
</evidence>
<accession>A0AAD9W9L8</accession>